<accession>A0A6I2L9H5</accession>
<evidence type="ECO:0000256" key="1">
    <source>
        <dbReference type="SAM" id="SignalP"/>
    </source>
</evidence>
<feature type="signal peptide" evidence="1">
    <location>
        <begin position="1"/>
        <end position="18"/>
    </location>
</feature>
<comment type="caution">
    <text evidence="2">The sequence shown here is derived from an EMBL/GenBank/DDBJ whole genome shotgun (WGS) entry which is preliminary data.</text>
</comment>
<dbReference type="EMBL" id="WKJK01000013">
    <property type="protein sequence ID" value="MRW92929.1"/>
    <property type="molecule type" value="Genomic_DNA"/>
</dbReference>
<evidence type="ECO:0000313" key="2">
    <source>
        <dbReference type="EMBL" id="MRW92929.1"/>
    </source>
</evidence>
<dbReference type="RefSeq" id="WP_154380812.1">
    <property type="nucleotide sequence ID" value="NZ_WKJK01000013.1"/>
</dbReference>
<keyword evidence="3" id="KW-1185">Reference proteome</keyword>
<dbReference type="Proteomes" id="UP000433309">
    <property type="component" value="Unassembled WGS sequence"/>
</dbReference>
<sequence>MKTFYAALLLLLSLSAWAEDSCMRSEAEPMFTPHQPGLRNYQFKRLSATEAQESFQLASGESVLLEHGGCEYFVTKFRFSSPAILKQGATRKQAFASAGQLLRRLRLLKGDSAFDLLLAARTLETAVQRKPDVEYGESQDVEGDGEDFLQTQAQLVAAGPGFVQLMLFKGPL</sequence>
<gene>
    <name evidence="2" type="ORF">GJ699_23300</name>
</gene>
<evidence type="ECO:0000313" key="3">
    <source>
        <dbReference type="Proteomes" id="UP000433309"/>
    </source>
</evidence>
<organism evidence="2 3">
    <name type="scientific">Duganella guangzhouensis</name>
    <dbReference type="NCBI Taxonomy" id="2666084"/>
    <lineage>
        <taxon>Bacteria</taxon>
        <taxon>Pseudomonadati</taxon>
        <taxon>Pseudomonadota</taxon>
        <taxon>Betaproteobacteria</taxon>
        <taxon>Burkholderiales</taxon>
        <taxon>Oxalobacteraceae</taxon>
        <taxon>Telluria group</taxon>
        <taxon>Duganella</taxon>
    </lineage>
</organism>
<name>A0A6I2L9H5_9BURK</name>
<keyword evidence="1" id="KW-0732">Signal</keyword>
<reference evidence="2 3" key="1">
    <citation type="submission" date="2019-11" db="EMBL/GenBank/DDBJ databases">
        <title>Novel species isolated from a subtropical stream in China.</title>
        <authorList>
            <person name="Lu H."/>
        </authorList>
    </citation>
    <scope>NUCLEOTIDE SEQUENCE [LARGE SCALE GENOMIC DNA]</scope>
    <source>
        <strain evidence="2 3">FT80W</strain>
    </source>
</reference>
<feature type="chain" id="PRO_5026029931" evidence="1">
    <location>
        <begin position="19"/>
        <end position="172"/>
    </location>
</feature>
<proteinExistence type="predicted"/>
<protein>
    <submittedName>
        <fullName evidence="2">Uncharacterized protein</fullName>
    </submittedName>
</protein>
<dbReference type="AlphaFoldDB" id="A0A6I2L9H5"/>